<proteinExistence type="predicted"/>
<dbReference type="EMBL" id="JBFPJR010000031">
    <property type="protein sequence ID" value="MEX0429018.1"/>
    <property type="molecule type" value="Genomic_DNA"/>
</dbReference>
<accession>A0ABV3T462</accession>
<organism evidence="2 3">
    <name type="scientific">Nocardioides eburneus</name>
    <dbReference type="NCBI Taxonomy" id="3231482"/>
    <lineage>
        <taxon>Bacteria</taxon>
        <taxon>Bacillati</taxon>
        <taxon>Actinomycetota</taxon>
        <taxon>Actinomycetes</taxon>
        <taxon>Propionibacteriales</taxon>
        <taxon>Nocardioidaceae</taxon>
        <taxon>Nocardioides</taxon>
    </lineage>
</organism>
<dbReference type="Proteomes" id="UP001556631">
    <property type="component" value="Unassembled WGS sequence"/>
</dbReference>
<evidence type="ECO:0000313" key="3">
    <source>
        <dbReference type="Proteomes" id="UP001556631"/>
    </source>
</evidence>
<keyword evidence="3" id="KW-1185">Reference proteome</keyword>
<gene>
    <name evidence="2" type="ORF">AB3X52_15430</name>
</gene>
<comment type="caution">
    <text evidence="2">The sequence shown here is derived from an EMBL/GenBank/DDBJ whole genome shotgun (WGS) entry which is preliminary data.</text>
</comment>
<sequence length="38" mass="4258">MSTCIAELTDVVAELLIPLQDRDPQQVEELLAAYRAEI</sequence>
<feature type="domain" description="DUF6752" evidence="1">
    <location>
        <begin position="5"/>
        <end position="38"/>
    </location>
</feature>
<dbReference type="Pfam" id="PF20537">
    <property type="entry name" value="DUF6752"/>
    <property type="match status" value="1"/>
</dbReference>
<evidence type="ECO:0000313" key="2">
    <source>
        <dbReference type="EMBL" id="MEX0429018.1"/>
    </source>
</evidence>
<protein>
    <submittedName>
        <fullName evidence="2">DUF6752 domain-containing protein</fullName>
    </submittedName>
</protein>
<reference evidence="2 3" key="1">
    <citation type="submission" date="2024-07" db="EMBL/GenBank/DDBJ databases">
        <authorList>
            <person name="Lee S."/>
            <person name="Kang M."/>
        </authorList>
    </citation>
    <scope>NUCLEOTIDE SEQUENCE [LARGE SCALE GENOMIC DNA]</scope>
    <source>
        <strain evidence="2 3">DS6</strain>
    </source>
</reference>
<evidence type="ECO:0000259" key="1">
    <source>
        <dbReference type="Pfam" id="PF20537"/>
    </source>
</evidence>
<name>A0ABV3T462_9ACTN</name>
<dbReference type="RefSeq" id="WP_367994986.1">
    <property type="nucleotide sequence ID" value="NZ_JBFPJR010000031.1"/>
</dbReference>
<dbReference type="InterPro" id="IPR046640">
    <property type="entry name" value="DUF6752"/>
</dbReference>